<dbReference type="AlphaFoldDB" id="A0A1Y1Y0A0"/>
<evidence type="ECO:0000256" key="4">
    <source>
        <dbReference type="ARBA" id="ARBA00023098"/>
    </source>
</evidence>
<dbReference type="EMBL" id="MCFE01000327">
    <property type="protein sequence ID" value="ORX91325.1"/>
    <property type="molecule type" value="Genomic_DNA"/>
</dbReference>
<dbReference type="STRING" id="1314790.A0A1Y1Y0A0"/>
<protein>
    <recommendedName>
        <fullName evidence="1">1-alkyl-2-acetylglycerophosphocholine esterase</fullName>
        <ecNumber evidence="1">3.1.1.47</ecNumber>
    </recommendedName>
</protein>
<reference evidence="6 7" key="1">
    <citation type="submission" date="2016-07" db="EMBL/GenBank/DDBJ databases">
        <title>Pervasive Adenine N6-methylation of Active Genes in Fungi.</title>
        <authorList>
            <consortium name="DOE Joint Genome Institute"/>
            <person name="Mondo S.J."/>
            <person name="Dannebaum R.O."/>
            <person name="Kuo R.C."/>
            <person name="Labutti K."/>
            <person name="Haridas S."/>
            <person name="Kuo A."/>
            <person name="Salamov A."/>
            <person name="Ahrendt S.R."/>
            <person name="Lipzen A."/>
            <person name="Sullivan W."/>
            <person name="Andreopoulos W.B."/>
            <person name="Clum A."/>
            <person name="Lindquist E."/>
            <person name="Daum C."/>
            <person name="Ramamoorthy G.K."/>
            <person name="Gryganskyi A."/>
            <person name="Culley D."/>
            <person name="Magnuson J.K."/>
            <person name="James T.Y."/>
            <person name="O'Malley M.A."/>
            <person name="Stajich J.E."/>
            <person name="Spatafora J.W."/>
            <person name="Visel A."/>
            <person name="Grigoriev I.V."/>
        </authorList>
    </citation>
    <scope>NUCLEOTIDE SEQUENCE [LARGE SCALE GENOMIC DNA]</scope>
    <source>
        <strain evidence="6 7">CBS 931.73</strain>
    </source>
</reference>
<accession>A0A1Y1Y0A0</accession>
<evidence type="ECO:0000313" key="7">
    <source>
        <dbReference type="Proteomes" id="UP000193498"/>
    </source>
</evidence>
<dbReference type="InterPro" id="IPR029058">
    <property type="entry name" value="AB_hydrolase_fold"/>
</dbReference>
<name>A0A1Y1Y0A0_9FUNG</name>
<feature type="signal peptide" evidence="5">
    <location>
        <begin position="1"/>
        <end position="22"/>
    </location>
</feature>
<evidence type="ECO:0000313" key="6">
    <source>
        <dbReference type="EMBL" id="ORX91325.1"/>
    </source>
</evidence>
<organism evidence="6 7">
    <name type="scientific">Basidiobolus meristosporus CBS 931.73</name>
    <dbReference type="NCBI Taxonomy" id="1314790"/>
    <lineage>
        <taxon>Eukaryota</taxon>
        <taxon>Fungi</taxon>
        <taxon>Fungi incertae sedis</taxon>
        <taxon>Zoopagomycota</taxon>
        <taxon>Entomophthoromycotina</taxon>
        <taxon>Basidiobolomycetes</taxon>
        <taxon>Basidiobolales</taxon>
        <taxon>Basidiobolaceae</taxon>
        <taxon>Basidiobolus</taxon>
    </lineage>
</organism>
<dbReference type="GO" id="GO:0003847">
    <property type="term" value="F:1-alkyl-2-acetylglycerophosphocholine esterase activity"/>
    <property type="evidence" value="ECO:0007669"/>
    <property type="project" value="UniProtKB-EC"/>
</dbReference>
<evidence type="ECO:0000256" key="3">
    <source>
        <dbReference type="ARBA" id="ARBA00022963"/>
    </source>
</evidence>
<dbReference type="Gene3D" id="3.40.50.1820">
    <property type="entry name" value="alpha/beta hydrolase"/>
    <property type="match status" value="1"/>
</dbReference>
<dbReference type="Pfam" id="PF03403">
    <property type="entry name" value="PAF-AH_p_II"/>
    <property type="match status" value="2"/>
</dbReference>
<feature type="chain" id="PRO_5010996954" description="1-alkyl-2-acetylglycerophosphocholine esterase" evidence="5">
    <location>
        <begin position="23"/>
        <end position="372"/>
    </location>
</feature>
<evidence type="ECO:0000256" key="2">
    <source>
        <dbReference type="ARBA" id="ARBA00022801"/>
    </source>
</evidence>
<evidence type="ECO:0000256" key="1">
    <source>
        <dbReference type="ARBA" id="ARBA00013201"/>
    </source>
</evidence>
<keyword evidence="3" id="KW-0442">Lipid degradation</keyword>
<keyword evidence="5" id="KW-0732">Signal</keyword>
<dbReference type="PANTHER" id="PTHR10272:SF14">
    <property type="entry name" value="PAF ACETYLHYDROLASE FAMILY PROTEIN"/>
    <property type="match status" value="1"/>
</dbReference>
<sequence>MKTLFSIALPIAALMTLRNVAPQELSLPEPSGPFKVGTVALKLLDSSRMDPYAPNAQKRELMIQIYYPTRNTQYSTISPYMPHATAQFISHEIGLPNNTLQRVQTAVYQGAPIANANLPVVIFSPAITTSRLVYAALLSDLASRGYLVASIDHPYDADVVQFPGGKMVFGVLGGDITIDQINLAVEVRAADASFVINQLGSREILKHIPALHRRLDVRQVVMLGHSLGGASAATAIIKDSRIVAGANFDGTFRGPAVDIGLDRPFLIMSRTQHNRTTDESWAKMWSNLRSYKLQLKLANSEHYTFSDFPVLASLVNLTSPEIVEKIGAINGLRSLKIQSTYIAAYLKYIFRRKRDSILVGPDKRYPEITFDF</sequence>
<keyword evidence="2 6" id="KW-0378">Hydrolase</keyword>
<keyword evidence="4" id="KW-0443">Lipid metabolism</keyword>
<keyword evidence="7" id="KW-1185">Reference proteome</keyword>
<dbReference type="SUPFAM" id="SSF53474">
    <property type="entry name" value="alpha/beta-Hydrolases"/>
    <property type="match status" value="1"/>
</dbReference>
<dbReference type="GO" id="GO:0016042">
    <property type="term" value="P:lipid catabolic process"/>
    <property type="evidence" value="ECO:0007669"/>
    <property type="project" value="UniProtKB-KW"/>
</dbReference>
<gene>
    <name evidence="6" type="ORF">K493DRAFT_317356</name>
</gene>
<dbReference type="EC" id="3.1.1.47" evidence="1"/>
<dbReference type="InParanoid" id="A0A1Y1Y0A0"/>
<proteinExistence type="predicted"/>
<evidence type="ECO:0000256" key="5">
    <source>
        <dbReference type="SAM" id="SignalP"/>
    </source>
</evidence>
<dbReference type="PANTHER" id="PTHR10272">
    <property type="entry name" value="PLATELET-ACTIVATING FACTOR ACETYLHYDROLASE"/>
    <property type="match status" value="1"/>
</dbReference>
<comment type="caution">
    <text evidence="6">The sequence shown here is derived from an EMBL/GenBank/DDBJ whole genome shotgun (WGS) entry which is preliminary data.</text>
</comment>
<dbReference type="OrthoDB" id="2363873at2759"/>
<dbReference type="Proteomes" id="UP000193498">
    <property type="component" value="Unassembled WGS sequence"/>
</dbReference>